<evidence type="ECO:0000313" key="8">
    <source>
        <dbReference type="EMBL" id="AHY15140.1"/>
    </source>
</evidence>
<comment type="function">
    <text evidence="1 6">Required for the transposition of the insertion element.</text>
</comment>
<dbReference type="EMBL" id="CP007586">
    <property type="protein sequence ID" value="AHY15795.1"/>
    <property type="molecule type" value="Genomic_DNA"/>
</dbReference>
<dbReference type="EMBL" id="CP007586">
    <property type="protein sequence ID" value="AHY16538.1"/>
    <property type="molecule type" value="Genomic_DNA"/>
</dbReference>
<dbReference type="EMBL" id="CP007586">
    <property type="protein sequence ID" value="AHY15002.1"/>
    <property type="molecule type" value="Genomic_DNA"/>
</dbReference>
<evidence type="ECO:0000313" key="15">
    <source>
        <dbReference type="EMBL" id="AHY16120.1"/>
    </source>
</evidence>
<dbReference type="EMBL" id="CP007586">
    <property type="protein sequence ID" value="AHY15140.1"/>
    <property type="molecule type" value="Genomic_DNA"/>
</dbReference>
<evidence type="ECO:0000313" key="7">
    <source>
        <dbReference type="EMBL" id="AHY15002.1"/>
    </source>
</evidence>
<dbReference type="PANTHER" id="PTHR33217">
    <property type="entry name" value="TRANSPOSASE FOR INSERTION SEQUENCE ELEMENT IS1081"/>
    <property type="match status" value="1"/>
</dbReference>
<evidence type="ECO:0000313" key="16">
    <source>
        <dbReference type="EMBL" id="AHY16139.1"/>
    </source>
</evidence>
<evidence type="ECO:0000313" key="13">
    <source>
        <dbReference type="EMBL" id="AHY15776.1"/>
    </source>
</evidence>
<dbReference type="EMBL" id="CP007586">
    <property type="protein sequence ID" value="AHY15773.1"/>
    <property type="molecule type" value="Genomic_DNA"/>
</dbReference>
<keyword evidence="4 6" id="KW-0238">DNA-binding</keyword>
<dbReference type="NCBIfam" id="NF033543">
    <property type="entry name" value="transpos_IS256"/>
    <property type="match status" value="1"/>
</dbReference>
<dbReference type="InterPro" id="IPR001207">
    <property type="entry name" value="Transposase_mutator"/>
</dbReference>
<evidence type="ECO:0000313" key="17">
    <source>
        <dbReference type="EMBL" id="AHY16155.1"/>
    </source>
</evidence>
<keyword evidence="3 6" id="KW-0815">Transposition</keyword>
<keyword evidence="6" id="KW-0814">Transposable element</keyword>
<dbReference type="GeneID" id="35766637"/>
<evidence type="ECO:0000313" key="20">
    <source>
        <dbReference type="EMBL" id="AHY16538.1"/>
    </source>
</evidence>
<keyword evidence="5 6" id="KW-0233">DNA recombination</keyword>
<evidence type="ECO:0000313" key="9">
    <source>
        <dbReference type="EMBL" id="AHY15506.1"/>
    </source>
</evidence>
<accession>A0ABM5QGQ7</accession>
<evidence type="ECO:0000313" key="12">
    <source>
        <dbReference type="EMBL" id="AHY15773.1"/>
    </source>
</evidence>
<dbReference type="EMBL" id="CP007586">
    <property type="protein sequence ID" value="AHY16169.1"/>
    <property type="molecule type" value="Genomic_DNA"/>
</dbReference>
<evidence type="ECO:0000313" key="14">
    <source>
        <dbReference type="EMBL" id="AHY15795.1"/>
    </source>
</evidence>
<evidence type="ECO:0000256" key="5">
    <source>
        <dbReference type="ARBA" id="ARBA00023172"/>
    </source>
</evidence>
<evidence type="ECO:0000313" key="19">
    <source>
        <dbReference type="EMBL" id="AHY16371.1"/>
    </source>
</evidence>
<evidence type="ECO:0000256" key="6">
    <source>
        <dbReference type="RuleBase" id="RU365089"/>
    </source>
</evidence>
<dbReference type="EMBL" id="CP007586">
    <property type="protein sequence ID" value="AHY15765.1"/>
    <property type="molecule type" value="Genomic_DNA"/>
</dbReference>
<evidence type="ECO:0000313" key="21">
    <source>
        <dbReference type="EMBL" id="AHY16791.1"/>
    </source>
</evidence>
<reference evidence="9 22" key="1">
    <citation type="journal article" date="2014" name="Genome Announc.">
        <title>Complete Genome Sequence of a Virulent Strain, Streptococcus iniae ISET0901, Isolated from Diseased Tilapia.</title>
        <authorList>
            <person name="Pridgeon J.W."/>
            <person name="Zhang D."/>
            <person name="Zhang L."/>
        </authorList>
    </citation>
    <scope>NUCLEOTIDE SEQUENCE [LARGE SCALE GENOMIC DNA]</scope>
    <source>
        <strain evidence="9 22">ISET0901</strain>
    </source>
</reference>
<evidence type="ECO:0000313" key="22">
    <source>
        <dbReference type="Proteomes" id="UP000025245"/>
    </source>
</evidence>
<evidence type="ECO:0000313" key="18">
    <source>
        <dbReference type="EMBL" id="AHY16169.1"/>
    </source>
</evidence>
<dbReference type="EMBL" id="CP007586">
    <property type="protein sequence ID" value="AHY15506.1"/>
    <property type="molecule type" value="Genomic_DNA"/>
</dbReference>
<sequence length="391" mass="45237">MTQFTTELLNFLAQKQDIDEFFRSSLEIAMNDLLQVELSAFLGYEPYKKEGYNTGNSRNGTYSRQFETKYGLVNLIIPRDRNGEFSPVLLPSYARRDDHLEEMVIKLYQTGVTTREISDIIERMYGHHYSPATVSNITKVTQESVTAFHERSFQTNYSVLYLDGTYLPLRRGTVSKECIHIALGITPEGYKSVLGYEIAPNENNVSWSDLLKRLQNQGLKQVSLVVTDGLNGVDQIIQQAYPMAKQQRCLVHIGRNISSKVKRVDRAPILNQFKQIYRATNLQEAIKLLEQFVSEWKPRYKKVMTSLETTENLLTFYQFPHHIWSSIYSTNLIESLNKEIKRQSKKRVVFPNEEALERCLVSIFEDYNIKFGARIHKGFGVCFDTLDSLFD</sequence>
<dbReference type="Proteomes" id="UP000025245">
    <property type="component" value="Chromosome"/>
</dbReference>
<dbReference type="EMBL" id="CP007586">
    <property type="protein sequence ID" value="AHY15776.1"/>
    <property type="molecule type" value="Genomic_DNA"/>
</dbReference>
<dbReference type="Pfam" id="PF00872">
    <property type="entry name" value="Transposase_mut"/>
    <property type="match status" value="1"/>
</dbReference>
<evidence type="ECO:0000313" key="11">
    <source>
        <dbReference type="EMBL" id="AHY15765.1"/>
    </source>
</evidence>
<evidence type="ECO:0000256" key="2">
    <source>
        <dbReference type="ARBA" id="ARBA00010961"/>
    </source>
</evidence>
<name>A0ABM5QGQ7_STRIN</name>
<evidence type="ECO:0000256" key="1">
    <source>
        <dbReference type="ARBA" id="ARBA00002190"/>
    </source>
</evidence>
<comment type="similarity">
    <text evidence="2 6">Belongs to the transposase mutator family.</text>
</comment>
<dbReference type="EMBL" id="CP007586">
    <property type="protein sequence ID" value="AHY16139.1"/>
    <property type="molecule type" value="Genomic_DNA"/>
</dbReference>
<dbReference type="EMBL" id="CP007586">
    <property type="protein sequence ID" value="AHY16155.1"/>
    <property type="molecule type" value="Genomic_DNA"/>
</dbReference>
<evidence type="ECO:0000313" key="10">
    <source>
        <dbReference type="EMBL" id="AHY15507.1"/>
    </source>
</evidence>
<dbReference type="PANTHER" id="PTHR33217:SF8">
    <property type="entry name" value="MUTATOR FAMILY TRANSPOSASE"/>
    <property type="match status" value="1"/>
</dbReference>
<keyword evidence="22" id="KW-1185">Reference proteome</keyword>
<evidence type="ECO:0000256" key="4">
    <source>
        <dbReference type="ARBA" id="ARBA00023125"/>
    </source>
</evidence>
<proteinExistence type="inferred from homology"/>
<gene>
    <name evidence="7" type="ORF">DQ08_00525</name>
    <name evidence="8" type="ORF">DQ08_01280</name>
    <name evidence="9" type="ORF">DQ08_03325</name>
    <name evidence="10" type="ORF">DQ08_03330</name>
    <name evidence="11" type="ORF">DQ08_04695</name>
    <name evidence="12" type="ORF">DQ08_04740</name>
    <name evidence="13" type="ORF">DQ08_04755</name>
    <name evidence="14" type="ORF">DQ08_04865</name>
    <name evidence="15" type="ORF">DQ08_06585</name>
    <name evidence="16" type="ORF">DQ08_06685</name>
    <name evidence="17" type="ORF">DQ08_06775</name>
    <name evidence="18" type="ORF">DQ08_06845</name>
    <name evidence="19" type="ORF">DQ08_07920</name>
    <name evidence="20" type="ORF">DQ08_08830</name>
    <name evidence="21" type="ORF">DQ08_10230</name>
</gene>
<dbReference type="EMBL" id="CP007586">
    <property type="protein sequence ID" value="AHY16120.1"/>
    <property type="molecule type" value="Genomic_DNA"/>
</dbReference>
<organism evidence="9 22">
    <name type="scientific">Streptococcus iniae</name>
    <name type="common">Streptococcus shiloi</name>
    <dbReference type="NCBI Taxonomy" id="1346"/>
    <lineage>
        <taxon>Bacteria</taxon>
        <taxon>Bacillati</taxon>
        <taxon>Bacillota</taxon>
        <taxon>Bacilli</taxon>
        <taxon>Lactobacillales</taxon>
        <taxon>Streptococcaceae</taxon>
        <taxon>Streptococcus</taxon>
    </lineage>
</organism>
<dbReference type="PROSITE" id="PS01007">
    <property type="entry name" value="TRANSPOSASE_MUTATOR"/>
    <property type="match status" value="1"/>
</dbReference>
<evidence type="ECO:0000256" key="3">
    <source>
        <dbReference type="ARBA" id="ARBA00022578"/>
    </source>
</evidence>
<protein>
    <recommendedName>
        <fullName evidence="6">Mutator family transposase</fullName>
    </recommendedName>
</protein>
<dbReference type="EMBL" id="CP007586">
    <property type="protein sequence ID" value="AHY15507.1"/>
    <property type="molecule type" value="Genomic_DNA"/>
</dbReference>
<dbReference type="EMBL" id="CP007586">
    <property type="protein sequence ID" value="AHY16371.1"/>
    <property type="molecule type" value="Genomic_DNA"/>
</dbReference>
<dbReference type="RefSeq" id="WP_003099060.1">
    <property type="nucleotide sequence ID" value="NZ_CP010783.1"/>
</dbReference>
<dbReference type="EMBL" id="CP007586">
    <property type="protein sequence ID" value="AHY16791.1"/>
    <property type="molecule type" value="Genomic_DNA"/>
</dbReference>